<evidence type="ECO:0000259" key="4">
    <source>
        <dbReference type="Pfam" id="PF00135"/>
    </source>
</evidence>
<gene>
    <name evidence="5" type="ORF">PHISCL_04857</name>
</gene>
<sequence>METTENITIHLPGGAILAQKNDKLIRARGIKYAHARRFEKPRAATCWDGVQDCTQPASVCVQNPSRLGPVTGNLEGNRIQSEECLHVSVVAPSSARAAPVMVFLHGGAYVTGGGDVDAYSPHALASRGVVAVTVTYRLGVFGYLPIPNLAPANLGFLDQIEALRWVQKNIEAFGGDPTNVTLFGQSAGADAIYCLMVADDTEDLFHRAIMQSLPLGRLSDENRHEMTRTMSQHAIQRPSIENLATAPVSALLDLQKQLLGVARSVSPALLPFVPVFGQYPLPTEDRISSRFISAARRKALFLGYTADEGTAFRHFASSAQDPPYFYNLFQGSTDGVIEQISRELGQVPPSYEVRWYPKGNNDLRATHCLELPFILGDWYAWKEAPMLQGANSQEVVEKVGAAVKDLWVAFARGEDFADRKFIIDENFHFP</sequence>
<dbReference type="InterPro" id="IPR029058">
    <property type="entry name" value="AB_hydrolase_fold"/>
</dbReference>
<evidence type="ECO:0000256" key="2">
    <source>
        <dbReference type="ARBA" id="ARBA00022801"/>
    </source>
</evidence>
<dbReference type="PANTHER" id="PTHR11559">
    <property type="entry name" value="CARBOXYLESTERASE"/>
    <property type="match status" value="1"/>
</dbReference>
<dbReference type="Proteomes" id="UP000266188">
    <property type="component" value="Unassembled WGS sequence"/>
</dbReference>
<protein>
    <recommendedName>
        <fullName evidence="3">Carboxylic ester hydrolase</fullName>
        <ecNumber evidence="3">3.1.1.-</ecNumber>
    </recommendedName>
</protein>
<keyword evidence="6" id="KW-1185">Reference proteome</keyword>
<dbReference type="SUPFAM" id="SSF53474">
    <property type="entry name" value="alpha/beta-Hydrolases"/>
    <property type="match status" value="1"/>
</dbReference>
<name>A0A3A2ZHU6_9EURO</name>
<keyword evidence="2 3" id="KW-0378">Hydrolase</keyword>
<proteinExistence type="inferred from homology"/>
<evidence type="ECO:0000313" key="6">
    <source>
        <dbReference type="Proteomes" id="UP000266188"/>
    </source>
</evidence>
<organism evidence="5 6">
    <name type="scientific">Aspergillus sclerotialis</name>
    <dbReference type="NCBI Taxonomy" id="2070753"/>
    <lineage>
        <taxon>Eukaryota</taxon>
        <taxon>Fungi</taxon>
        <taxon>Dikarya</taxon>
        <taxon>Ascomycota</taxon>
        <taxon>Pezizomycotina</taxon>
        <taxon>Eurotiomycetes</taxon>
        <taxon>Eurotiomycetidae</taxon>
        <taxon>Eurotiales</taxon>
        <taxon>Aspergillaceae</taxon>
        <taxon>Aspergillus</taxon>
        <taxon>Aspergillus subgen. Polypaecilum</taxon>
    </lineage>
</organism>
<evidence type="ECO:0000256" key="3">
    <source>
        <dbReference type="RuleBase" id="RU361235"/>
    </source>
</evidence>
<dbReference type="AlphaFoldDB" id="A0A3A2ZHU6"/>
<reference evidence="6" key="1">
    <citation type="submission" date="2017-02" db="EMBL/GenBank/DDBJ databases">
        <authorList>
            <person name="Tafer H."/>
            <person name="Lopandic K."/>
        </authorList>
    </citation>
    <scope>NUCLEOTIDE SEQUENCE [LARGE SCALE GENOMIC DNA]</scope>
    <source>
        <strain evidence="6">CBS 366.77</strain>
    </source>
</reference>
<dbReference type="Gene3D" id="3.40.50.1820">
    <property type="entry name" value="alpha/beta hydrolase"/>
    <property type="match status" value="1"/>
</dbReference>
<evidence type="ECO:0000313" key="5">
    <source>
        <dbReference type="EMBL" id="RJE22799.1"/>
    </source>
</evidence>
<dbReference type="EC" id="3.1.1.-" evidence="3"/>
<dbReference type="GO" id="GO:0016787">
    <property type="term" value="F:hydrolase activity"/>
    <property type="evidence" value="ECO:0007669"/>
    <property type="project" value="UniProtKB-KW"/>
</dbReference>
<comment type="similarity">
    <text evidence="1 3">Belongs to the type-B carboxylesterase/lipase family.</text>
</comment>
<dbReference type="InterPro" id="IPR050309">
    <property type="entry name" value="Type-B_Carboxylest/Lipase"/>
</dbReference>
<evidence type="ECO:0000256" key="1">
    <source>
        <dbReference type="ARBA" id="ARBA00005964"/>
    </source>
</evidence>
<dbReference type="Pfam" id="PF00135">
    <property type="entry name" value="COesterase"/>
    <property type="match status" value="1"/>
</dbReference>
<feature type="domain" description="Carboxylesterase type B" evidence="4">
    <location>
        <begin position="28"/>
        <end position="319"/>
    </location>
</feature>
<dbReference type="InterPro" id="IPR002018">
    <property type="entry name" value="CarbesteraseB"/>
</dbReference>
<comment type="caution">
    <text evidence="5">The sequence shown here is derived from an EMBL/GenBank/DDBJ whole genome shotgun (WGS) entry which is preliminary data.</text>
</comment>
<dbReference type="PROSITE" id="PS00122">
    <property type="entry name" value="CARBOXYLESTERASE_B_1"/>
    <property type="match status" value="1"/>
</dbReference>
<dbReference type="OrthoDB" id="408631at2759"/>
<dbReference type="STRING" id="2070753.A0A3A2ZHU6"/>
<dbReference type="EMBL" id="MVGC01000150">
    <property type="protein sequence ID" value="RJE22799.1"/>
    <property type="molecule type" value="Genomic_DNA"/>
</dbReference>
<accession>A0A3A2ZHU6</accession>
<dbReference type="InterPro" id="IPR019826">
    <property type="entry name" value="Carboxylesterase_B_AS"/>
</dbReference>